<feature type="region of interest" description="Disordered" evidence="11">
    <location>
        <begin position="513"/>
        <end position="587"/>
    </location>
</feature>
<feature type="transmembrane region" description="Helical" evidence="12">
    <location>
        <begin position="696"/>
        <end position="715"/>
    </location>
</feature>
<feature type="domain" description="G-protein coupled receptors family 1 profile" evidence="13">
    <location>
        <begin position="1"/>
        <end position="751"/>
    </location>
</feature>
<comment type="caution">
    <text evidence="14">The sequence shown here is derived from an EMBL/GenBank/DDBJ whole genome shotgun (WGS) entry which is preliminary data.</text>
</comment>
<keyword evidence="3" id="KW-1003">Cell membrane</keyword>
<dbReference type="PANTHER" id="PTHR24248:SF163">
    <property type="entry name" value="HISTAMINE H2 RECEPTOR-LIKE"/>
    <property type="match status" value="1"/>
</dbReference>
<evidence type="ECO:0000256" key="9">
    <source>
        <dbReference type="ARBA" id="ARBA00023224"/>
    </source>
</evidence>
<feature type="transmembrane region" description="Helical" evidence="12">
    <location>
        <begin position="58"/>
        <end position="80"/>
    </location>
</feature>
<name>A0AAV0VJF5_9HEMI</name>
<comment type="subcellular location">
    <subcellularLocation>
        <location evidence="1">Cell membrane</location>
        <topology evidence="1">Multi-pass membrane protein</topology>
    </subcellularLocation>
</comment>
<feature type="compositionally biased region" description="Basic residues" evidence="11">
    <location>
        <begin position="243"/>
        <end position="258"/>
    </location>
</feature>
<feature type="transmembrane region" description="Helical" evidence="12">
    <location>
        <begin position="100"/>
        <end position="122"/>
    </location>
</feature>
<dbReference type="Gene3D" id="1.20.1070.10">
    <property type="entry name" value="Rhodopsin 7-helix transmembrane proteins"/>
    <property type="match status" value="2"/>
</dbReference>
<feature type="compositionally biased region" description="Basic residues" evidence="11">
    <location>
        <begin position="402"/>
        <end position="418"/>
    </location>
</feature>
<evidence type="ECO:0000256" key="11">
    <source>
        <dbReference type="SAM" id="MobiDB-lite"/>
    </source>
</evidence>
<evidence type="ECO:0000313" key="15">
    <source>
        <dbReference type="Proteomes" id="UP001160148"/>
    </source>
</evidence>
<organism evidence="14 15">
    <name type="scientific">Macrosiphum euphorbiae</name>
    <name type="common">potato aphid</name>
    <dbReference type="NCBI Taxonomy" id="13131"/>
    <lineage>
        <taxon>Eukaryota</taxon>
        <taxon>Metazoa</taxon>
        <taxon>Ecdysozoa</taxon>
        <taxon>Arthropoda</taxon>
        <taxon>Hexapoda</taxon>
        <taxon>Insecta</taxon>
        <taxon>Pterygota</taxon>
        <taxon>Neoptera</taxon>
        <taxon>Paraneoptera</taxon>
        <taxon>Hemiptera</taxon>
        <taxon>Sternorrhyncha</taxon>
        <taxon>Aphidomorpha</taxon>
        <taxon>Aphidoidea</taxon>
        <taxon>Aphididae</taxon>
        <taxon>Macrosiphini</taxon>
        <taxon>Macrosiphum</taxon>
    </lineage>
</organism>
<dbReference type="PROSITE" id="PS50262">
    <property type="entry name" value="G_PROTEIN_RECEP_F1_2"/>
    <property type="match status" value="1"/>
</dbReference>
<evidence type="ECO:0000256" key="4">
    <source>
        <dbReference type="ARBA" id="ARBA00022692"/>
    </source>
</evidence>
<feature type="compositionally biased region" description="Polar residues" evidence="11">
    <location>
        <begin position="628"/>
        <end position="638"/>
    </location>
</feature>
<sequence>MIFVGEFPFAPVYCLAWICLDVLFCTASIMHLCTISVDRYLSLRYPMKFGRNKTRRRVILKIVFVWLLSIAMSLPLSLMYSKDFDSVLVNGSCQIPDPLYKLIGSIVSFYIPLGVMLLTYTLTVRHLAAKKQNLQTGFTHNSNQNNTRRSWRRMLRRNYRRTRSDETDIRSATGEELTSVMASSTGGGGGGGRKQKGHGDSTAGAGTTRPGGSNGALASGSRSTATAEDDSGAADSVDDSPRSGHHHRHNNRDHHHRPMTPGTSCRGTPRPFRHNPSVGSTDTEMTSLDARELWLPDTEPTPSTMSALHQFGAEMLRLSRGLEKVASPESKPASPDTSRLSDNGGGLDDDDDDDDDDYGLCNVDDMDDEEEYYEEEEVEVESGGACDSMCSENASPCTGTPRCRRAKRQRRRRRRRSGTLHESMRRRFDGPNRHRHLHHHHHAHTYHHHSHPEQQQHHHQGRPTRVRSFHEDELTRNRTGPTSSDVTGTAAVDSGPKIVGTLLKQEYQRKPGLDEEICLLPPPPRRRQRRGRSASANSGGSGTRNVTAASVTSPSPSPVSAALPAQTTPLPQRHPQPQQQQQKTATRVDTLTVWSAASNASKTTTLEVAAVGGQPLRRAMTQKPIRKQTPTTNTTSATGKRHSPLVRYGSTLGLPSRQQQQTSPQRSNNASRSSVMIRNSYRHGRIIRLEQKATKVLGVVFFTFVFLWTPFFALNMLPYLCPNCEADISKGLIDLVTWLGYASSMVNPVFYTIFNKVFRQAFKRVLMCKYRGRSKRHSWPPPPPARKV</sequence>
<feature type="compositionally biased region" description="Basic and acidic residues" evidence="11">
    <location>
        <begin position="422"/>
        <end position="432"/>
    </location>
</feature>
<evidence type="ECO:0000256" key="7">
    <source>
        <dbReference type="ARBA" id="ARBA00023136"/>
    </source>
</evidence>
<evidence type="ECO:0000256" key="10">
    <source>
        <dbReference type="RuleBase" id="RU000688"/>
    </source>
</evidence>
<feature type="compositionally biased region" description="Polar residues" evidence="11">
    <location>
        <begin position="135"/>
        <end position="147"/>
    </location>
</feature>
<dbReference type="GO" id="GO:0004930">
    <property type="term" value="F:G protein-coupled receptor activity"/>
    <property type="evidence" value="ECO:0007669"/>
    <property type="project" value="UniProtKB-KW"/>
</dbReference>
<evidence type="ECO:0000313" key="14">
    <source>
        <dbReference type="EMBL" id="CAI6343097.1"/>
    </source>
</evidence>
<keyword evidence="15" id="KW-1185">Reference proteome</keyword>
<proteinExistence type="inferred from homology"/>
<feature type="transmembrane region" description="Helical" evidence="12">
    <location>
        <begin position="15"/>
        <end position="37"/>
    </location>
</feature>
<feature type="compositionally biased region" description="Polar residues" evidence="11">
    <location>
        <begin position="477"/>
        <end position="487"/>
    </location>
</feature>
<feature type="region of interest" description="Disordered" evidence="11">
    <location>
        <begin position="322"/>
        <end position="493"/>
    </location>
</feature>
<evidence type="ECO:0000256" key="2">
    <source>
        <dbReference type="ARBA" id="ARBA00010663"/>
    </source>
</evidence>
<keyword evidence="6 10" id="KW-0297">G-protein coupled receptor</keyword>
<feature type="region of interest" description="Disordered" evidence="11">
    <location>
        <begin position="612"/>
        <end position="674"/>
    </location>
</feature>
<dbReference type="PANTHER" id="PTHR24248">
    <property type="entry name" value="ADRENERGIC RECEPTOR-RELATED G-PROTEIN COUPLED RECEPTOR"/>
    <property type="match status" value="1"/>
</dbReference>
<evidence type="ECO:0000256" key="6">
    <source>
        <dbReference type="ARBA" id="ARBA00023040"/>
    </source>
</evidence>
<evidence type="ECO:0000256" key="5">
    <source>
        <dbReference type="ARBA" id="ARBA00022989"/>
    </source>
</evidence>
<dbReference type="InterPro" id="IPR000276">
    <property type="entry name" value="GPCR_Rhodpsn"/>
</dbReference>
<dbReference type="PRINTS" id="PR00237">
    <property type="entry name" value="GPCRRHODOPSN"/>
</dbReference>
<dbReference type="SUPFAM" id="SSF81321">
    <property type="entry name" value="Family A G protein-coupled receptor-like"/>
    <property type="match status" value="2"/>
</dbReference>
<feature type="compositionally biased region" description="Acidic residues" evidence="11">
    <location>
        <begin position="227"/>
        <end position="238"/>
    </location>
</feature>
<reference evidence="14 15" key="1">
    <citation type="submission" date="2023-01" db="EMBL/GenBank/DDBJ databases">
        <authorList>
            <person name="Whitehead M."/>
        </authorList>
    </citation>
    <scope>NUCLEOTIDE SEQUENCE [LARGE SCALE GENOMIC DNA]</scope>
</reference>
<feature type="compositionally biased region" description="Basic residues" evidence="11">
    <location>
        <begin position="433"/>
        <end position="450"/>
    </location>
</feature>
<dbReference type="InterPro" id="IPR017452">
    <property type="entry name" value="GPCR_Rhodpsn_7TM"/>
</dbReference>
<feature type="compositionally biased region" description="Low complexity" evidence="11">
    <location>
        <begin position="533"/>
        <end position="585"/>
    </location>
</feature>
<evidence type="ECO:0000256" key="1">
    <source>
        <dbReference type="ARBA" id="ARBA00004651"/>
    </source>
</evidence>
<feature type="compositionally biased region" description="Acidic residues" evidence="11">
    <location>
        <begin position="347"/>
        <end position="380"/>
    </location>
</feature>
<dbReference type="EMBL" id="CARXXK010000001">
    <property type="protein sequence ID" value="CAI6343097.1"/>
    <property type="molecule type" value="Genomic_DNA"/>
</dbReference>
<keyword evidence="8 10" id="KW-0675">Receptor</keyword>
<evidence type="ECO:0000256" key="8">
    <source>
        <dbReference type="ARBA" id="ARBA00023170"/>
    </source>
</evidence>
<protein>
    <recommendedName>
        <fullName evidence="13">G-protein coupled receptors family 1 profile domain-containing protein</fullName>
    </recommendedName>
</protein>
<evidence type="ECO:0000256" key="12">
    <source>
        <dbReference type="SAM" id="Phobius"/>
    </source>
</evidence>
<keyword evidence="9 10" id="KW-0807">Transducer</keyword>
<dbReference type="PROSITE" id="PS00237">
    <property type="entry name" value="G_PROTEIN_RECEP_F1_1"/>
    <property type="match status" value="1"/>
</dbReference>
<feature type="transmembrane region" description="Helical" evidence="12">
    <location>
        <begin position="735"/>
        <end position="754"/>
    </location>
</feature>
<evidence type="ECO:0000259" key="13">
    <source>
        <dbReference type="PROSITE" id="PS50262"/>
    </source>
</evidence>
<dbReference type="Pfam" id="PF00001">
    <property type="entry name" value="7tm_1"/>
    <property type="match status" value="2"/>
</dbReference>
<feature type="compositionally biased region" description="Basic residues" evidence="11">
    <location>
        <begin position="457"/>
        <end position="467"/>
    </location>
</feature>
<accession>A0AAV0VJF5</accession>
<feature type="region of interest" description="Disordered" evidence="11">
    <location>
        <begin position="135"/>
        <end position="285"/>
    </location>
</feature>
<gene>
    <name evidence="14" type="ORF">MEUPH1_LOCUS414</name>
</gene>
<dbReference type="GO" id="GO:0005886">
    <property type="term" value="C:plasma membrane"/>
    <property type="evidence" value="ECO:0007669"/>
    <property type="project" value="UniProtKB-SubCell"/>
</dbReference>
<dbReference type="Proteomes" id="UP001160148">
    <property type="component" value="Unassembled WGS sequence"/>
</dbReference>
<evidence type="ECO:0000256" key="3">
    <source>
        <dbReference type="ARBA" id="ARBA00022475"/>
    </source>
</evidence>
<keyword evidence="4 10" id="KW-0812">Transmembrane</keyword>
<keyword evidence="5 12" id="KW-1133">Transmembrane helix</keyword>
<comment type="similarity">
    <text evidence="2 10">Belongs to the G-protein coupled receptor 1 family.</text>
</comment>
<dbReference type="AlphaFoldDB" id="A0AAV0VJF5"/>
<feature type="compositionally biased region" description="Low complexity" evidence="11">
    <location>
        <begin position="655"/>
        <end position="667"/>
    </location>
</feature>
<keyword evidence="7 12" id="KW-0472">Membrane</keyword>
<feature type="compositionally biased region" description="Basic residues" evidence="11">
    <location>
        <begin position="149"/>
        <end position="161"/>
    </location>
</feature>